<dbReference type="RefSeq" id="WP_311163013.1">
    <property type="nucleotide sequence ID" value="NZ_JAVQLW010000006.1"/>
</dbReference>
<keyword evidence="5" id="KW-1185">Reference proteome</keyword>
<evidence type="ECO:0000313" key="5">
    <source>
        <dbReference type="Proteomes" id="UP001269144"/>
    </source>
</evidence>
<dbReference type="InterPro" id="IPR001647">
    <property type="entry name" value="HTH_TetR"/>
</dbReference>
<evidence type="ECO:0000313" key="4">
    <source>
        <dbReference type="EMBL" id="MDS9470187.1"/>
    </source>
</evidence>
<sequence length="199" mass="22420">MTEYILAHLPDGPQQDRTRQRLKRTLAAAEELLLEIGPEKTSIPEIEKRSEVPRGAIYRYFPDKYVLFSIISAGYMDLLGRALLSLEPNDRWDELLTQAIRCSAEFYNSHPVASIVIFNGPFTTQDRVAHRQKAVQLMAAIKVQLPTAFSEDDLALTIEIAFACFRYGYFRDEHVSDQVTTAAIRAALGYLKAAVPDIA</sequence>
<gene>
    <name evidence="4" type="ORF">RGQ15_21805</name>
</gene>
<reference evidence="5" key="1">
    <citation type="submission" date="2023-07" db="EMBL/GenBank/DDBJ databases">
        <title>Paracoccus sp. MBLB3053 whole genome sequence.</title>
        <authorList>
            <person name="Hwang C.Y."/>
            <person name="Cho E.-S."/>
            <person name="Seo M.-J."/>
        </authorList>
    </citation>
    <scope>NUCLEOTIDE SEQUENCE [LARGE SCALE GENOMIC DNA]</scope>
    <source>
        <strain evidence="5">MBLB3053</strain>
    </source>
</reference>
<dbReference type="Proteomes" id="UP001269144">
    <property type="component" value="Unassembled WGS sequence"/>
</dbReference>
<name>A0ABU2HYP8_9RHOB</name>
<dbReference type="InterPro" id="IPR050109">
    <property type="entry name" value="HTH-type_TetR-like_transc_reg"/>
</dbReference>
<feature type="DNA-binding region" description="H-T-H motif" evidence="2">
    <location>
        <begin position="42"/>
        <end position="61"/>
    </location>
</feature>
<keyword evidence="1 2" id="KW-0238">DNA-binding</keyword>
<evidence type="ECO:0000259" key="3">
    <source>
        <dbReference type="PROSITE" id="PS50977"/>
    </source>
</evidence>
<dbReference type="Pfam" id="PF00440">
    <property type="entry name" value="TetR_N"/>
    <property type="match status" value="1"/>
</dbReference>
<proteinExistence type="predicted"/>
<feature type="domain" description="HTH tetR-type" evidence="3">
    <location>
        <begin position="19"/>
        <end position="79"/>
    </location>
</feature>
<organism evidence="4 5">
    <name type="scientific">Paracoccus aurantius</name>
    <dbReference type="NCBI Taxonomy" id="3073814"/>
    <lineage>
        <taxon>Bacteria</taxon>
        <taxon>Pseudomonadati</taxon>
        <taxon>Pseudomonadota</taxon>
        <taxon>Alphaproteobacteria</taxon>
        <taxon>Rhodobacterales</taxon>
        <taxon>Paracoccaceae</taxon>
        <taxon>Paracoccus</taxon>
    </lineage>
</organism>
<dbReference type="SUPFAM" id="SSF46689">
    <property type="entry name" value="Homeodomain-like"/>
    <property type="match status" value="1"/>
</dbReference>
<evidence type="ECO:0000256" key="2">
    <source>
        <dbReference type="PROSITE-ProRule" id="PRU00335"/>
    </source>
</evidence>
<dbReference type="InterPro" id="IPR009057">
    <property type="entry name" value="Homeodomain-like_sf"/>
</dbReference>
<dbReference type="PROSITE" id="PS50977">
    <property type="entry name" value="HTH_TETR_2"/>
    <property type="match status" value="1"/>
</dbReference>
<dbReference type="Gene3D" id="1.10.357.10">
    <property type="entry name" value="Tetracycline Repressor, domain 2"/>
    <property type="match status" value="1"/>
</dbReference>
<protein>
    <submittedName>
        <fullName evidence="4">TetR/AcrR family transcriptional regulator</fullName>
    </submittedName>
</protein>
<dbReference type="PANTHER" id="PTHR30055">
    <property type="entry name" value="HTH-TYPE TRANSCRIPTIONAL REGULATOR RUTR"/>
    <property type="match status" value="1"/>
</dbReference>
<evidence type="ECO:0000256" key="1">
    <source>
        <dbReference type="ARBA" id="ARBA00023125"/>
    </source>
</evidence>
<accession>A0ABU2HYP8</accession>
<dbReference type="PANTHER" id="PTHR30055:SF226">
    <property type="entry name" value="HTH-TYPE TRANSCRIPTIONAL REGULATOR PKSA"/>
    <property type="match status" value="1"/>
</dbReference>
<dbReference type="EMBL" id="JAVQLW010000006">
    <property type="protein sequence ID" value="MDS9470187.1"/>
    <property type="molecule type" value="Genomic_DNA"/>
</dbReference>
<comment type="caution">
    <text evidence="4">The sequence shown here is derived from an EMBL/GenBank/DDBJ whole genome shotgun (WGS) entry which is preliminary data.</text>
</comment>